<dbReference type="AlphaFoldDB" id="A0A0B6ZD05"/>
<reference evidence="1" key="1">
    <citation type="submission" date="2014-12" db="EMBL/GenBank/DDBJ databases">
        <title>Insight into the proteome of Arion vulgaris.</title>
        <authorList>
            <person name="Aradska J."/>
            <person name="Bulat T."/>
            <person name="Smidak R."/>
            <person name="Sarate P."/>
            <person name="Gangsoo J."/>
            <person name="Sialana F."/>
            <person name="Bilban M."/>
            <person name="Lubec G."/>
        </authorList>
    </citation>
    <scope>NUCLEOTIDE SEQUENCE</scope>
    <source>
        <tissue evidence="1">Skin</tissue>
    </source>
</reference>
<proteinExistence type="predicted"/>
<dbReference type="EMBL" id="HACG01018750">
    <property type="protein sequence ID" value="CEK65615.1"/>
    <property type="molecule type" value="Transcribed_RNA"/>
</dbReference>
<organism evidence="1">
    <name type="scientific">Arion vulgaris</name>
    <dbReference type="NCBI Taxonomy" id="1028688"/>
    <lineage>
        <taxon>Eukaryota</taxon>
        <taxon>Metazoa</taxon>
        <taxon>Spiralia</taxon>
        <taxon>Lophotrochozoa</taxon>
        <taxon>Mollusca</taxon>
        <taxon>Gastropoda</taxon>
        <taxon>Heterobranchia</taxon>
        <taxon>Euthyneura</taxon>
        <taxon>Panpulmonata</taxon>
        <taxon>Eupulmonata</taxon>
        <taxon>Stylommatophora</taxon>
        <taxon>Helicina</taxon>
        <taxon>Arionoidea</taxon>
        <taxon>Arionidae</taxon>
        <taxon>Arion</taxon>
    </lineage>
</organism>
<accession>A0A0B6ZD05</accession>
<gene>
    <name evidence="1" type="primary">ORF55620</name>
</gene>
<name>A0A0B6ZD05_9EUPU</name>
<protein>
    <submittedName>
        <fullName evidence="1">Uncharacterized protein</fullName>
    </submittedName>
</protein>
<evidence type="ECO:0000313" key="1">
    <source>
        <dbReference type="EMBL" id="CEK65615.1"/>
    </source>
</evidence>
<sequence>MSRYRHFTVTSLRAQYIEDNSGQNVNEISKDITNIFTKYLAVTCSRVENKLR</sequence>